<comment type="caution">
    <text evidence="2">The sequence shown here is derived from an EMBL/GenBank/DDBJ whole genome shotgun (WGS) entry which is preliminary data.</text>
</comment>
<organism evidence="2 3">
    <name type="scientific">Cutibacterium modestum HL044PA1</name>
    <dbReference type="NCBI Taxonomy" id="765109"/>
    <lineage>
        <taxon>Bacteria</taxon>
        <taxon>Bacillati</taxon>
        <taxon>Actinomycetota</taxon>
        <taxon>Actinomycetes</taxon>
        <taxon>Propionibacteriales</taxon>
        <taxon>Propionibacteriaceae</taxon>
        <taxon>Cutibacterium</taxon>
        <taxon>Cutibacterium modestum</taxon>
    </lineage>
</organism>
<evidence type="ECO:0000313" key="3">
    <source>
        <dbReference type="Proteomes" id="UP000003179"/>
    </source>
</evidence>
<protein>
    <submittedName>
        <fullName evidence="2">Uncharacterized protein</fullName>
    </submittedName>
</protein>
<gene>
    <name evidence="2" type="ORF">HMPREF9607_01902</name>
</gene>
<feature type="region of interest" description="Disordered" evidence="1">
    <location>
        <begin position="1"/>
        <end position="22"/>
    </location>
</feature>
<sequence length="131" mass="14117">MWIDRSSRQDDTVGTKSVSAADDRSGVSGITHLSADDGKAHILVGQLVARDLATHCEDSLAGDSVGERIDVFVGEHRNSNATVLGRLNMLGIAAWVRGRQQIDLAWPCQGFANCLRAFYQKQPGLIASAPR</sequence>
<evidence type="ECO:0000313" key="2">
    <source>
        <dbReference type="EMBL" id="EFS91928.1"/>
    </source>
</evidence>
<dbReference type="Proteomes" id="UP000003179">
    <property type="component" value="Unassembled WGS sequence"/>
</dbReference>
<proteinExistence type="predicted"/>
<evidence type="ECO:0000256" key="1">
    <source>
        <dbReference type="SAM" id="MobiDB-lite"/>
    </source>
</evidence>
<keyword evidence="3" id="KW-1185">Reference proteome</keyword>
<name>A0ABP2K532_9ACTN</name>
<accession>A0ABP2K532</accession>
<feature type="compositionally biased region" description="Basic and acidic residues" evidence="1">
    <location>
        <begin position="1"/>
        <end position="13"/>
    </location>
</feature>
<dbReference type="EMBL" id="ADZU01000031">
    <property type="protein sequence ID" value="EFS91928.1"/>
    <property type="molecule type" value="Genomic_DNA"/>
</dbReference>
<reference evidence="2" key="1">
    <citation type="submission" date="2010-08" db="EMBL/GenBank/DDBJ databases">
        <authorList>
            <person name="Weinstock G."/>
            <person name="Sodergren E."/>
            <person name="Clifton S."/>
            <person name="Fulton L."/>
            <person name="Fulton B."/>
            <person name="Courtney L."/>
            <person name="Fronick C."/>
            <person name="Harrison M."/>
            <person name="Strong C."/>
            <person name="Farmer C."/>
            <person name="Delahaunty K."/>
            <person name="Markovic C."/>
            <person name="Hall O."/>
            <person name="Minx P."/>
            <person name="Tomlinson C."/>
            <person name="Mitreva M."/>
            <person name="Hou S."/>
            <person name="Chen J."/>
            <person name="Wollam A."/>
            <person name="Pepin K.H."/>
            <person name="Johnson M."/>
            <person name="Bhonagiri V."/>
            <person name="Zhang X."/>
            <person name="Suruliraj S."/>
            <person name="Warren W."/>
            <person name="Chinwalla A."/>
            <person name="Mardis E.R."/>
            <person name="Wilson R.K."/>
        </authorList>
    </citation>
    <scope>NUCLEOTIDE SEQUENCE [LARGE SCALE GENOMIC DNA]</scope>
    <source>
        <strain evidence="2">HL044PA1</strain>
    </source>
</reference>